<dbReference type="PANTHER" id="PTHR31204">
    <property type="entry name" value="SIGMA INTRACELLULAR RECEPTOR 2"/>
    <property type="match status" value="1"/>
</dbReference>
<keyword evidence="9" id="KW-1185">Reference proteome</keyword>
<dbReference type="eggNOG" id="ENOG502S64S">
    <property type="taxonomic scope" value="Eukaryota"/>
</dbReference>
<dbReference type="GO" id="GO:0140077">
    <property type="term" value="P:positive regulation of lipoprotein transport"/>
    <property type="evidence" value="ECO:0007669"/>
    <property type="project" value="Ensembl"/>
</dbReference>
<evidence type="ECO:0000259" key="7">
    <source>
        <dbReference type="PROSITE" id="PS51751"/>
    </source>
</evidence>
<evidence type="ECO:0000256" key="1">
    <source>
        <dbReference type="ARBA" id="ARBA00009096"/>
    </source>
</evidence>
<dbReference type="PROSITE" id="PS51751">
    <property type="entry name" value="EXPERA"/>
    <property type="match status" value="1"/>
</dbReference>
<keyword evidence="5 6" id="KW-0472">Membrane</keyword>
<dbReference type="PANTHER" id="PTHR31204:SF1">
    <property type="entry name" value="SIGMA INTRACELLULAR RECEPTOR 2"/>
    <property type="match status" value="1"/>
</dbReference>
<feature type="transmembrane region" description="Helical" evidence="6">
    <location>
        <begin position="138"/>
        <end position="159"/>
    </location>
</feature>
<dbReference type="FunCoup" id="F6RE24">
    <property type="interactions" value="581"/>
</dbReference>
<evidence type="ECO:0000313" key="9">
    <source>
        <dbReference type="Proteomes" id="UP000002280"/>
    </source>
</evidence>
<sequence>MRARGGARALEYLLGLYFLSHIPITLLFDSQAVLTSCLFQLTDMLKWYAQAFKDPLIKDPPSWFKALVFCELVFQLPFFPFAAYAFFKGSCKWIRIPAIIYSVHTTTTLIPIGAHILFETFPRGPMTFQERLSLLSIYIPYFFIPVILLFFMLWSPHYNTLEKRKKKTR</sequence>
<dbReference type="GO" id="GO:0005886">
    <property type="term" value="C:plasma membrane"/>
    <property type="evidence" value="ECO:0007669"/>
    <property type="project" value="UniProtKB-UniRule"/>
</dbReference>
<dbReference type="GO" id="GO:0005764">
    <property type="term" value="C:lysosome"/>
    <property type="evidence" value="ECO:0007669"/>
    <property type="project" value="UniProtKB-UniRule"/>
</dbReference>
<dbReference type="GO" id="GO:0031965">
    <property type="term" value="C:nuclear membrane"/>
    <property type="evidence" value="ECO:0007669"/>
    <property type="project" value="UniProtKB-SubCell"/>
</dbReference>
<evidence type="ECO:0000256" key="2">
    <source>
        <dbReference type="ARBA" id="ARBA00022692"/>
    </source>
</evidence>
<dbReference type="PIRSF" id="PIRSF031032">
    <property type="entry name" value="TMP_97_prd"/>
    <property type="match status" value="1"/>
</dbReference>
<dbReference type="Ensembl" id="ENSMODT00000024432.4">
    <property type="protein sequence ID" value="ENSMODP00000024005.4"/>
    <property type="gene ID" value="ENSMODG00000019232.4"/>
</dbReference>
<accession>F6RE24</accession>
<evidence type="ECO:0000313" key="8">
    <source>
        <dbReference type="Ensembl" id="ENSMODP00000024005.4"/>
    </source>
</evidence>
<gene>
    <name evidence="8" type="primary">TMEM97</name>
</gene>
<protein>
    <recommendedName>
        <fullName evidence="6">Transmembrane protein 97</fullName>
    </recommendedName>
</protein>
<reference evidence="8" key="3">
    <citation type="submission" date="2025-09" db="UniProtKB">
        <authorList>
            <consortium name="Ensembl"/>
        </authorList>
    </citation>
    <scope>IDENTIFICATION</scope>
</reference>
<evidence type="ECO:0000256" key="5">
    <source>
        <dbReference type="ARBA" id="ARBA00023136"/>
    </source>
</evidence>
<name>F6RE24_MONDO</name>
<evidence type="ECO:0000256" key="6">
    <source>
        <dbReference type="PIRNR" id="PIRNR031032"/>
    </source>
</evidence>
<feature type="transmembrane region" description="Helical" evidence="6">
    <location>
        <begin position="62"/>
        <end position="87"/>
    </location>
</feature>
<comment type="subcellular location">
    <subcellularLocation>
        <location evidence="6">Rough endoplasmic reticulum membrane</location>
        <topology evidence="6">Multi-pass membrane protein</topology>
    </subcellularLocation>
    <subcellularLocation>
        <location evidence="6">Nucleus membrane</location>
        <topology evidence="6">Multi-pass membrane protein</topology>
    </subcellularLocation>
</comment>
<dbReference type="Bgee" id="ENSMODG00000019232">
    <property type="expression patterns" value="Expressed in skeleton of lower jaw and 19 other cell types or tissues"/>
</dbReference>
<dbReference type="HOGENOM" id="CLU_086812_1_0_1"/>
<keyword evidence="2 6" id="KW-0812">Transmembrane</keyword>
<dbReference type="GO" id="GO:0030867">
    <property type="term" value="C:rough endoplasmic reticulum membrane"/>
    <property type="evidence" value="ECO:0007669"/>
    <property type="project" value="UniProtKB-SubCell"/>
</dbReference>
<feature type="transmembrane region" description="Helical" evidence="6">
    <location>
        <begin position="12"/>
        <end position="42"/>
    </location>
</feature>
<proteinExistence type="inferred from homology"/>
<organism evidence="8 9">
    <name type="scientific">Monodelphis domestica</name>
    <name type="common">Gray short-tailed opossum</name>
    <dbReference type="NCBI Taxonomy" id="13616"/>
    <lineage>
        <taxon>Eukaryota</taxon>
        <taxon>Metazoa</taxon>
        <taxon>Chordata</taxon>
        <taxon>Craniata</taxon>
        <taxon>Vertebrata</taxon>
        <taxon>Euteleostomi</taxon>
        <taxon>Mammalia</taxon>
        <taxon>Metatheria</taxon>
        <taxon>Didelphimorphia</taxon>
        <taxon>Didelphidae</taxon>
        <taxon>Monodelphis</taxon>
    </lineage>
</organism>
<reference evidence="8" key="2">
    <citation type="submission" date="2025-08" db="UniProtKB">
        <authorList>
            <consortium name="Ensembl"/>
        </authorList>
    </citation>
    <scope>IDENTIFICATION</scope>
</reference>
<evidence type="ECO:0000256" key="4">
    <source>
        <dbReference type="ARBA" id="ARBA00022989"/>
    </source>
</evidence>
<dbReference type="AlphaFoldDB" id="F6RE24"/>
<keyword evidence="6" id="KW-0539">Nucleus</keyword>
<dbReference type="InterPro" id="IPR033118">
    <property type="entry name" value="EXPERA"/>
</dbReference>
<dbReference type="OMA" id="EFKDPMV"/>
<dbReference type="GO" id="GO:0042632">
    <property type="term" value="P:cholesterol homeostasis"/>
    <property type="evidence" value="ECO:0007669"/>
    <property type="project" value="Ensembl"/>
</dbReference>
<dbReference type="GO" id="GO:0032383">
    <property type="term" value="P:regulation of intracellular cholesterol transport"/>
    <property type="evidence" value="ECO:0007669"/>
    <property type="project" value="Ensembl"/>
</dbReference>
<comment type="similarity">
    <text evidence="1">Belongs to the TMEM97/sigma-2 receptor family.</text>
</comment>
<dbReference type="GO" id="GO:0008142">
    <property type="term" value="F:oxysterol binding"/>
    <property type="evidence" value="ECO:0007669"/>
    <property type="project" value="Ensembl"/>
</dbReference>
<dbReference type="InterPro" id="IPR051987">
    <property type="entry name" value="Sigma-2_receptor-like"/>
</dbReference>
<dbReference type="STRING" id="13616.ENSMODP00000024005"/>
<dbReference type="GeneTree" id="ENSGT00390000007149"/>
<comment type="function">
    <text evidence="6">Sigma-2 receptor which contributes to ameliorate dysfunctional cellular processes and slow degenerative progression by regulating cell functions including cholesterol biosynthesis/trafficking, membrane trafficking, autophagy, lipid membrane-bound protein trafficking, and receptor stabilization at the cell surface. Forms a ternary complex with PGRMC1 receptor and low density lipoprotein receptor/LDLR at the plasma membrane, which increases LDLR-mediated LDL cholesterol internalization. Decreases lysosomal sterol transporter NPC1 availability to the cell, probably through NPC1-binding, hence controlling lipid transport, including cholesterol and LBPA, outside of late endosome/lysosome. Binds regio- and stereoselective ligand 20(S)-hydroxycholesterol (20(S)-OHC), thereby linking OHC binding to cholesterol homeostasis. Also able to bind cholesterol. Binds histatin 1 (Hst 1)/HN1 salivary peptide at the ER membrane, which is critical for increasing mitochondria-ER contacts and stimulating Hst1 wound healing properties. May alter the activity of some cytochrome P450 proteins. Although shows homologies with sterol isomerases (EXPERA domain), not able to catalyze sterol isomerization. However, may act as sensors of these molecules. Acts as a quality control factor in the ER, promoting the proteolytic degradation of nonproductive and extramitochondrial precursor proteins in the ER membrane thus removing them from the ER surface.</text>
</comment>
<evidence type="ECO:0000256" key="3">
    <source>
        <dbReference type="ARBA" id="ARBA00022824"/>
    </source>
</evidence>
<dbReference type="InParanoid" id="F6RE24"/>
<keyword evidence="4 6" id="KW-1133">Transmembrane helix</keyword>
<dbReference type="Proteomes" id="UP000002280">
    <property type="component" value="Chromosome 2"/>
</dbReference>
<dbReference type="Pfam" id="PF05241">
    <property type="entry name" value="EBP"/>
    <property type="match status" value="1"/>
</dbReference>
<dbReference type="GO" id="GO:0005783">
    <property type="term" value="C:endoplasmic reticulum"/>
    <property type="evidence" value="ECO:0000318"/>
    <property type="project" value="GO_Central"/>
</dbReference>
<dbReference type="InterPro" id="IPR016964">
    <property type="entry name" value="Sigma2_recept"/>
</dbReference>
<reference evidence="8 9" key="1">
    <citation type="journal article" date="2007" name="Nature">
        <title>Genome of the marsupial Monodelphis domestica reveals innovation in non-coding sequences.</title>
        <authorList>
            <person name="Mikkelsen T.S."/>
            <person name="Wakefield M.J."/>
            <person name="Aken B."/>
            <person name="Amemiya C.T."/>
            <person name="Chang J.L."/>
            <person name="Duke S."/>
            <person name="Garber M."/>
            <person name="Gentles A.J."/>
            <person name="Goodstadt L."/>
            <person name="Heger A."/>
            <person name="Jurka J."/>
            <person name="Kamal M."/>
            <person name="Mauceli E."/>
            <person name="Searle S.M."/>
            <person name="Sharpe T."/>
            <person name="Baker M.L."/>
            <person name="Batzer M.A."/>
            <person name="Benos P.V."/>
            <person name="Belov K."/>
            <person name="Clamp M."/>
            <person name="Cook A."/>
            <person name="Cuff J."/>
            <person name="Das R."/>
            <person name="Davidow L."/>
            <person name="Deakin J.E."/>
            <person name="Fazzari M.J."/>
            <person name="Glass J.L."/>
            <person name="Grabherr M."/>
            <person name="Greally J.M."/>
            <person name="Gu W."/>
            <person name="Hore T.A."/>
            <person name="Huttley G.A."/>
            <person name="Kleber M."/>
            <person name="Jirtle R.L."/>
            <person name="Koina E."/>
            <person name="Lee J.T."/>
            <person name="Mahony S."/>
            <person name="Marra M.A."/>
            <person name="Miller R.D."/>
            <person name="Nicholls R.D."/>
            <person name="Oda M."/>
            <person name="Papenfuss A.T."/>
            <person name="Parra Z.E."/>
            <person name="Pollock D.D."/>
            <person name="Ray D.A."/>
            <person name="Schein J.E."/>
            <person name="Speed T.P."/>
            <person name="Thompson K."/>
            <person name="VandeBerg J.L."/>
            <person name="Wade C.M."/>
            <person name="Walker J.A."/>
            <person name="Waters P.D."/>
            <person name="Webber C."/>
            <person name="Weidman J.R."/>
            <person name="Xie X."/>
            <person name="Zody M.C."/>
            <person name="Baldwin J."/>
            <person name="Abdouelleil A."/>
            <person name="Abdulkadir J."/>
            <person name="Abebe A."/>
            <person name="Abera B."/>
            <person name="Abreu J."/>
            <person name="Acer S.C."/>
            <person name="Aftuck L."/>
            <person name="Alexander A."/>
            <person name="An P."/>
            <person name="Anderson E."/>
            <person name="Anderson S."/>
            <person name="Arachi H."/>
            <person name="Azer M."/>
            <person name="Bachantsang P."/>
            <person name="Barry A."/>
            <person name="Bayul T."/>
            <person name="Berlin A."/>
            <person name="Bessette D."/>
            <person name="Bloom T."/>
            <person name="Bloom T."/>
            <person name="Boguslavskiy L."/>
            <person name="Bonnet C."/>
            <person name="Boukhgalter B."/>
            <person name="Bourzgui I."/>
            <person name="Brown A."/>
            <person name="Cahill P."/>
            <person name="Channer S."/>
            <person name="Cheshatsang Y."/>
            <person name="Chuda L."/>
            <person name="Citroen M."/>
            <person name="Collymore A."/>
            <person name="Cooke P."/>
            <person name="Costello M."/>
            <person name="D'Aco K."/>
            <person name="Daza R."/>
            <person name="De Haan G."/>
            <person name="DeGray S."/>
            <person name="DeMaso C."/>
            <person name="Dhargay N."/>
            <person name="Dooley K."/>
            <person name="Dooley E."/>
            <person name="Doricent M."/>
            <person name="Dorje P."/>
            <person name="Dorjee K."/>
            <person name="Dupes A."/>
            <person name="Elong R."/>
            <person name="Falk J."/>
            <person name="Farina A."/>
            <person name="Faro S."/>
            <person name="Ferguson D."/>
            <person name="Fisher S."/>
            <person name="Foley C.D."/>
            <person name="Franke A."/>
            <person name="Friedrich D."/>
            <person name="Gadbois L."/>
            <person name="Gearin G."/>
            <person name="Gearin C.R."/>
            <person name="Giannoukos G."/>
            <person name="Goode T."/>
            <person name="Graham J."/>
            <person name="Grandbois E."/>
            <person name="Grewal S."/>
            <person name="Gyaltsen K."/>
            <person name="Hafez N."/>
            <person name="Hagos B."/>
            <person name="Hall J."/>
            <person name="Henson C."/>
            <person name="Hollinger A."/>
            <person name="Honan T."/>
            <person name="Huard M.D."/>
            <person name="Hughes L."/>
            <person name="Hurhula B."/>
            <person name="Husby M.E."/>
            <person name="Kamat A."/>
            <person name="Kanga B."/>
            <person name="Kashin S."/>
            <person name="Khazanovich D."/>
            <person name="Kisner P."/>
            <person name="Lance K."/>
            <person name="Lara M."/>
            <person name="Lee W."/>
            <person name="Lennon N."/>
            <person name="Letendre F."/>
            <person name="LeVine R."/>
            <person name="Lipovsky A."/>
            <person name="Liu X."/>
            <person name="Liu J."/>
            <person name="Liu S."/>
            <person name="Lokyitsang T."/>
            <person name="Lokyitsang Y."/>
            <person name="Lubonja R."/>
            <person name="Lui A."/>
            <person name="MacDonald P."/>
            <person name="Magnisalis V."/>
            <person name="Maru K."/>
            <person name="Matthews C."/>
            <person name="McCusker W."/>
            <person name="McDonough S."/>
            <person name="Mehta T."/>
            <person name="Meldrim J."/>
            <person name="Meneus L."/>
            <person name="Mihai O."/>
            <person name="Mihalev A."/>
            <person name="Mihova T."/>
            <person name="Mittelman R."/>
            <person name="Mlenga V."/>
            <person name="Montmayeur A."/>
            <person name="Mulrain L."/>
            <person name="Navidi A."/>
            <person name="Naylor J."/>
            <person name="Negash T."/>
            <person name="Nguyen T."/>
            <person name="Nguyen N."/>
            <person name="Nicol R."/>
            <person name="Norbu C."/>
            <person name="Norbu N."/>
            <person name="Novod N."/>
            <person name="O'Neill B."/>
            <person name="Osman S."/>
            <person name="Markiewicz E."/>
            <person name="Oyono O.L."/>
            <person name="Patti C."/>
            <person name="Phunkhang P."/>
            <person name="Pierre F."/>
            <person name="Priest M."/>
            <person name="Raghuraman S."/>
            <person name="Rege F."/>
            <person name="Reyes R."/>
            <person name="Rise C."/>
            <person name="Rogov P."/>
            <person name="Ross K."/>
            <person name="Ryan E."/>
            <person name="Settipalli S."/>
            <person name="Shea T."/>
            <person name="Sherpa N."/>
            <person name="Shi L."/>
            <person name="Shih D."/>
            <person name="Sparrow T."/>
            <person name="Spaulding J."/>
            <person name="Stalker J."/>
            <person name="Stange-Thomann N."/>
            <person name="Stavropoulos S."/>
            <person name="Stone C."/>
            <person name="Strader C."/>
            <person name="Tesfaye S."/>
            <person name="Thomson T."/>
            <person name="Thoulutsang Y."/>
            <person name="Thoulutsang D."/>
            <person name="Topham K."/>
            <person name="Topping I."/>
            <person name="Tsamla T."/>
            <person name="Vassiliev H."/>
            <person name="Vo A."/>
            <person name="Wangchuk T."/>
            <person name="Wangdi T."/>
            <person name="Weiand M."/>
            <person name="Wilkinson J."/>
            <person name="Wilson A."/>
            <person name="Yadav S."/>
            <person name="Young G."/>
            <person name="Yu Q."/>
            <person name="Zembek L."/>
            <person name="Zhong D."/>
            <person name="Zimmer A."/>
            <person name="Zwirko Z."/>
            <person name="Jaffe D.B."/>
            <person name="Alvarez P."/>
            <person name="Brockman W."/>
            <person name="Butler J."/>
            <person name="Chin C."/>
            <person name="Gnerre S."/>
            <person name="MacCallum I."/>
            <person name="Graves J.A."/>
            <person name="Ponting C.P."/>
            <person name="Breen M."/>
            <person name="Samollow P.B."/>
            <person name="Lander E.S."/>
            <person name="Lindblad-Toh K."/>
        </authorList>
    </citation>
    <scope>NUCLEOTIDE SEQUENCE [LARGE SCALE GENOMIC DNA]</scope>
</reference>
<keyword evidence="3 6" id="KW-0256">Endoplasmic reticulum</keyword>
<dbReference type="GO" id="GO:0090303">
    <property type="term" value="P:positive regulation of wound healing"/>
    <property type="evidence" value="ECO:0007669"/>
    <property type="project" value="Ensembl"/>
</dbReference>
<feature type="domain" description="EXPERA" evidence="7">
    <location>
        <begin position="10"/>
        <end position="149"/>
    </location>
</feature>
<feature type="transmembrane region" description="Helical" evidence="6">
    <location>
        <begin position="99"/>
        <end position="118"/>
    </location>
</feature>